<evidence type="ECO:0000313" key="3">
    <source>
        <dbReference type="Proteomes" id="UP000295414"/>
    </source>
</evidence>
<keyword evidence="1" id="KW-1133">Transmembrane helix</keyword>
<name>A0A4R3N4X6_9GAMM</name>
<feature type="transmembrane region" description="Helical" evidence="1">
    <location>
        <begin position="69"/>
        <end position="87"/>
    </location>
</feature>
<comment type="caution">
    <text evidence="2">The sequence shown here is derived from an EMBL/GenBank/DDBJ whole genome shotgun (WGS) entry which is preliminary data.</text>
</comment>
<proteinExistence type="predicted"/>
<feature type="transmembrane region" description="Helical" evidence="1">
    <location>
        <begin position="271"/>
        <end position="292"/>
    </location>
</feature>
<gene>
    <name evidence="2" type="ORF">EDC34_10828</name>
</gene>
<dbReference type="InterPro" id="IPR052966">
    <property type="entry name" value="Beta-lactamase_Reg"/>
</dbReference>
<keyword evidence="3" id="KW-1185">Reference proteome</keyword>
<dbReference type="GO" id="GO:0005886">
    <property type="term" value="C:plasma membrane"/>
    <property type="evidence" value="ECO:0007669"/>
    <property type="project" value="TreeGrafter"/>
</dbReference>
<protein>
    <submittedName>
        <fullName evidence="2">AmpE protein</fullName>
    </submittedName>
</protein>
<dbReference type="RefSeq" id="WP_114960661.1">
    <property type="nucleotide sequence ID" value="NZ_MSZW01000048.1"/>
</dbReference>
<dbReference type="PANTHER" id="PTHR38684:SF1">
    <property type="entry name" value="PROTEIN AMPE"/>
    <property type="match status" value="1"/>
</dbReference>
<keyword evidence="1" id="KW-0472">Membrane</keyword>
<dbReference type="GO" id="GO:0046677">
    <property type="term" value="P:response to antibiotic"/>
    <property type="evidence" value="ECO:0007669"/>
    <property type="project" value="TreeGrafter"/>
</dbReference>
<dbReference type="AlphaFoldDB" id="A0A4R3N4X6"/>
<dbReference type="OrthoDB" id="9811967at2"/>
<feature type="transmembrane region" description="Helical" evidence="1">
    <location>
        <begin position="143"/>
        <end position="165"/>
    </location>
</feature>
<evidence type="ECO:0000313" key="2">
    <source>
        <dbReference type="EMBL" id="TCT21809.1"/>
    </source>
</evidence>
<sequence length="293" mass="31185">MAITLLAVVIALALGHLAPGLAARVRRFEAYRDWLRWPGQRLPAALYLLLALGLPVLAMGVLQLGLRPFGWGLASLLLGIVVLFWCWGPRDLDRDVAAVLAAPDPAGRRAAAARLWPAGGAPADAAACVEAVFRGAQRRWFGVLFWFCLLGAAGALLYRLAALAAEDQAEAVPGPVRPFVRTLLALLDWPVTQLMVLALAVVADFSAVAAAWRMPGAFGLQAGLLDAAARASVRTDIAEEVADYTAEGIAAEVALTEVFGPLPELREAMNLAWRVLLLWLSVLALFVVAGWVG</sequence>
<reference evidence="2 3" key="1">
    <citation type="submission" date="2019-03" db="EMBL/GenBank/DDBJ databases">
        <title>Genomic Encyclopedia of Type Strains, Phase IV (KMG-IV): sequencing the most valuable type-strain genomes for metagenomic binning, comparative biology and taxonomic classification.</title>
        <authorList>
            <person name="Goeker M."/>
        </authorList>
    </citation>
    <scope>NUCLEOTIDE SEQUENCE [LARGE SCALE GENOMIC DNA]</scope>
    <source>
        <strain evidence="2 3">DSM 13605</strain>
    </source>
</reference>
<organism evidence="2 3">
    <name type="scientific">Thermomonas haemolytica</name>
    <dbReference type="NCBI Taxonomy" id="141949"/>
    <lineage>
        <taxon>Bacteria</taxon>
        <taxon>Pseudomonadati</taxon>
        <taxon>Pseudomonadota</taxon>
        <taxon>Gammaproteobacteria</taxon>
        <taxon>Lysobacterales</taxon>
        <taxon>Lysobacteraceae</taxon>
        <taxon>Thermomonas</taxon>
    </lineage>
</organism>
<accession>A0A4R3N4X6</accession>
<keyword evidence="1" id="KW-0812">Transmembrane</keyword>
<dbReference type="PANTHER" id="PTHR38684">
    <property type="entry name" value="PROTEIN AMPE"/>
    <property type="match status" value="1"/>
</dbReference>
<evidence type="ECO:0000256" key="1">
    <source>
        <dbReference type="SAM" id="Phobius"/>
    </source>
</evidence>
<dbReference type="Proteomes" id="UP000295414">
    <property type="component" value="Unassembled WGS sequence"/>
</dbReference>
<dbReference type="EMBL" id="SMAP01000008">
    <property type="protein sequence ID" value="TCT21809.1"/>
    <property type="molecule type" value="Genomic_DNA"/>
</dbReference>
<feature type="transmembrane region" description="Helical" evidence="1">
    <location>
        <begin position="186"/>
        <end position="212"/>
    </location>
</feature>
<feature type="transmembrane region" description="Helical" evidence="1">
    <location>
        <begin position="46"/>
        <end position="62"/>
    </location>
</feature>